<proteinExistence type="predicted"/>
<protein>
    <submittedName>
        <fullName evidence="2">Ascorbate oxidase-like protein</fullName>
    </submittedName>
</protein>
<keyword evidence="1" id="KW-0472">Membrane</keyword>
<reference evidence="2" key="1">
    <citation type="journal article" date="2021" name="Proc. Natl. Acad. Sci. U.S.A.">
        <title>A Catalog of Tens of Thousands of Viruses from Human Metagenomes Reveals Hidden Associations with Chronic Diseases.</title>
        <authorList>
            <person name="Tisza M.J."/>
            <person name="Buck C.B."/>
        </authorList>
    </citation>
    <scope>NUCLEOTIDE SEQUENCE</scope>
    <source>
        <strain evidence="2">CtAUQ2</strain>
    </source>
</reference>
<feature type="transmembrane region" description="Helical" evidence="1">
    <location>
        <begin position="35"/>
        <end position="52"/>
    </location>
</feature>
<feature type="transmembrane region" description="Helical" evidence="1">
    <location>
        <begin position="6"/>
        <end position="23"/>
    </location>
</feature>
<sequence length="80" mass="9137">MITGFLTFVIWLIVMAKVVEIYSSKQPPPKILGKTIFAISTVCFSGALLWIYHCHWDWLAVGLFIIFFIYLAIRGLFGPL</sequence>
<organism evidence="2">
    <name type="scientific">Siphoviridae sp. ctAUQ2</name>
    <dbReference type="NCBI Taxonomy" id="2826182"/>
    <lineage>
        <taxon>Viruses</taxon>
        <taxon>Duplodnaviria</taxon>
        <taxon>Heunggongvirae</taxon>
        <taxon>Uroviricota</taxon>
        <taxon>Caudoviricetes</taxon>
    </lineage>
</organism>
<dbReference type="EMBL" id="BK015022">
    <property type="protein sequence ID" value="DAD87537.1"/>
    <property type="molecule type" value="Genomic_DNA"/>
</dbReference>
<keyword evidence="1" id="KW-1133">Transmembrane helix</keyword>
<name>A0A8S5MYX0_9CAUD</name>
<evidence type="ECO:0000256" key="1">
    <source>
        <dbReference type="SAM" id="Phobius"/>
    </source>
</evidence>
<evidence type="ECO:0000313" key="2">
    <source>
        <dbReference type="EMBL" id="DAD87537.1"/>
    </source>
</evidence>
<accession>A0A8S5MYX0</accession>
<feature type="transmembrane region" description="Helical" evidence="1">
    <location>
        <begin position="58"/>
        <end position="77"/>
    </location>
</feature>
<keyword evidence="1" id="KW-0812">Transmembrane</keyword>